<protein>
    <recommendedName>
        <fullName evidence="2">DUF2489 domain-containing protein</fullName>
    </recommendedName>
</protein>
<name>E4WLC7_PHODD</name>
<organism evidence="1">
    <name type="scientific">Photobacterium damselae subsp. damselae</name>
    <name type="common">Listonella damsela</name>
    <dbReference type="NCBI Taxonomy" id="85581"/>
    <lineage>
        <taxon>Bacteria</taxon>
        <taxon>Pseudomonadati</taxon>
        <taxon>Pseudomonadota</taxon>
        <taxon>Gammaproteobacteria</taxon>
        <taxon>Vibrionales</taxon>
        <taxon>Vibrionaceae</taxon>
        <taxon>Photobacterium</taxon>
    </lineage>
</organism>
<gene>
    <name evidence="1" type="primary">orf76</name>
</gene>
<proteinExistence type="predicted"/>
<keyword evidence="1" id="KW-0614">Plasmid</keyword>
<dbReference type="EMBL" id="FN597600">
    <property type="protein sequence ID" value="CBX86845.1"/>
    <property type="molecule type" value="Genomic_DNA"/>
</dbReference>
<geneLocation type="plasmid" evidence="1">
    <name>pPHDD1</name>
</geneLocation>
<dbReference type="AlphaFoldDB" id="E4WLC7"/>
<accession>E4WLC7</accession>
<evidence type="ECO:0008006" key="2">
    <source>
        <dbReference type="Google" id="ProtNLM"/>
    </source>
</evidence>
<dbReference type="RefSeq" id="WP_013404520.1">
    <property type="nucleotide sequence ID" value="NC_014653.1"/>
</dbReference>
<evidence type="ECO:0000313" key="1">
    <source>
        <dbReference type="EMBL" id="CBX86845.1"/>
    </source>
</evidence>
<reference evidence="1" key="1">
    <citation type="submission" date="2009-11" db="EMBL/GenBank/DDBJ databases">
        <title>Identification of virulence genes in Photobacterium damselae subsp. damselae by Supression Subtractive hybridization: damselysin toxin is encoded on a large conjugative plasmid.</title>
        <authorList>
            <person name="Rivas A.J."/>
            <person name="Lemos M.L."/>
            <person name="Osorio C.R."/>
        </authorList>
    </citation>
    <scope>NUCLEOTIDE SEQUENCE [LARGE SCALE GENOMIC DNA]</scope>
    <source>
        <strain evidence="1">RM71</strain>
        <plasmid evidence="1">pPHDD1</plasmid>
    </source>
</reference>
<sequence length="104" mass="11779">MDVKDQEKIIDTCQSLVNDDINFIEGCRQLVSLRNQLNLENDSDFLPFVGVASETDGYPEPSIRENFSSDYLKRIDEEVSDYIALVRPSIVDACSALISKYKVL</sequence>